<evidence type="ECO:0000313" key="3">
    <source>
        <dbReference type="Proteomes" id="UP001162162"/>
    </source>
</evidence>
<protein>
    <submittedName>
        <fullName evidence="2">Uncharacterized protein</fullName>
    </submittedName>
</protein>
<organism evidence="2 3">
    <name type="scientific">Aromia moschata</name>
    <dbReference type="NCBI Taxonomy" id="1265417"/>
    <lineage>
        <taxon>Eukaryota</taxon>
        <taxon>Metazoa</taxon>
        <taxon>Ecdysozoa</taxon>
        <taxon>Arthropoda</taxon>
        <taxon>Hexapoda</taxon>
        <taxon>Insecta</taxon>
        <taxon>Pterygota</taxon>
        <taxon>Neoptera</taxon>
        <taxon>Endopterygota</taxon>
        <taxon>Coleoptera</taxon>
        <taxon>Polyphaga</taxon>
        <taxon>Cucujiformia</taxon>
        <taxon>Chrysomeloidea</taxon>
        <taxon>Cerambycidae</taxon>
        <taxon>Cerambycinae</taxon>
        <taxon>Callichromatini</taxon>
        <taxon>Aromia</taxon>
    </lineage>
</organism>
<dbReference type="AlphaFoldDB" id="A0AAV8YIC9"/>
<dbReference type="Proteomes" id="UP001162162">
    <property type="component" value="Unassembled WGS sequence"/>
</dbReference>
<feature type="region of interest" description="Disordered" evidence="1">
    <location>
        <begin position="72"/>
        <end position="105"/>
    </location>
</feature>
<reference evidence="2" key="1">
    <citation type="journal article" date="2023" name="Insect Mol. Biol.">
        <title>Genome sequencing provides insights into the evolution of gene families encoding plant cell wall-degrading enzymes in longhorned beetles.</title>
        <authorList>
            <person name="Shin N.R."/>
            <person name="Okamura Y."/>
            <person name="Kirsch R."/>
            <person name="Pauchet Y."/>
        </authorList>
    </citation>
    <scope>NUCLEOTIDE SEQUENCE</scope>
    <source>
        <strain evidence="2">AMC_N1</strain>
    </source>
</reference>
<name>A0AAV8YIC9_9CUCU</name>
<proteinExistence type="predicted"/>
<dbReference type="EMBL" id="JAPWTK010000102">
    <property type="protein sequence ID" value="KAJ8950315.1"/>
    <property type="molecule type" value="Genomic_DNA"/>
</dbReference>
<accession>A0AAV8YIC9</accession>
<gene>
    <name evidence="2" type="ORF">NQ318_021175</name>
</gene>
<feature type="compositionally biased region" description="Basic residues" evidence="1">
    <location>
        <begin position="95"/>
        <end position="105"/>
    </location>
</feature>
<evidence type="ECO:0000313" key="2">
    <source>
        <dbReference type="EMBL" id="KAJ8950315.1"/>
    </source>
</evidence>
<evidence type="ECO:0000256" key="1">
    <source>
        <dbReference type="SAM" id="MobiDB-lite"/>
    </source>
</evidence>
<comment type="caution">
    <text evidence="2">The sequence shown here is derived from an EMBL/GenBank/DDBJ whole genome shotgun (WGS) entry which is preliminary data.</text>
</comment>
<sequence length="105" mass="11957">MISLGMWFRSSEDTVGSTELSRINCEDENFNYNETDIVKEEEKCELHCDEDLDSPSGRGARRSVRKLCSCCNGSQDGNISRKRPHSSRPHTPATPHKKAFINKKR</sequence>
<keyword evidence="3" id="KW-1185">Reference proteome</keyword>